<keyword evidence="1" id="KW-0694">RNA-binding</keyword>
<dbReference type="CDD" id="cd21134">
    <property type="entry name" value="YTH"/>
    <property type="match status" value="1"/>
</dbReference>
<comment type="similarity">
    <text evidence="1">Belongs to the YTHDF family.</text>
</comment>
<protein>
    <recommendedName>
        <fullName evidence="1">YTH domain-containing family protein</fullName>
    </recommendedName>
</protein>
<dbReference type="Gene3D" id="3.10.590.10">
    <property type="entry name" value="ph1033 like domains"/>
    <property type="match status" value="1"/>
</dbReference>
<evidence type="ECO:0000313" key="5">
    <source>
        <dbReference type="Proteomes" id="UP001630127"/>
    </source>
</evidence>
<evidence type="ECO:0000256" key="2">
    <source>
        <dbReference type="SAM" id="MobiDB-lite"/>
    </source>
</evidence>
<dbReference type="Proteomes" id="UP001630127">
    <property type="component" value="Unassembled WGS sequence"/>
</dbReference>
<comment type="caution">
    <text evidence="4">The sequence shown here is derived from an EMBL/GenBank/DDBJ whole genome shotgun (WGS) entry which is preliminary data.</text>
</comment>
<keyword evidence="5" id="KW-1185">Reference proteome</keyword>
<accession>A0ABD3ASC0</accession>
<sequence length="476" mass="53467">MSKHYKSFIGNGVVGVRIKGIVFLLTIIANTKAAKLLQKLSLDTLDKPLQDPPEPTKKYTLVDIATQNGFKPFERTATSPHLDLDPSMFYNPVGYPSSTCYYGGFNGSSDNDWDWYGSSNGVEMHPGIYGDYQNSYGHTPNGTYSSSSSAMGPDNSLYGPIISRTVKRNQNSIGSGVSNRDNVSKPLRPNYQTPYMKSSDFYGWGGLPSQVQVILQPFHMAIIFLLAEIRIRVLSHISCKYRSRGHGSNLLAYSSESMDGLELNKGPRAKGFKDQKDSEAITLAVKGQSILVKGKSDEDNLPVFPDGEQYNKDDFSKTDSDAKFFVNASGQFVGLAEMVGPVDFDKSVEYWQQDKWTGCFSIKWHIIKDIPNSILRHITLENNENKPVTNNRDTQEVRFEQATEIIKIFKDHSSRTCILDDFEFYEGHQRTMQEKKAQHKQFYKQASSALTEDSTAPKATIPRVIEVTPDLKFFAR</sequence>
<dbReference type="PROSITE" id="PS50882">
    <property type="entry name" value="YTH"/>
    <property type="match status" value="1"/>
</dbReference>
<evidence type="ECO:0000259" key="3">
    <source>
        <dbReference type="PROSITE" id="PS50882"/>
    </source>
</evidence>
<organism evidence="4 5">
    <name type="scientific">Cinchona calisaya</name>
    <dbReference type="NCBI Taxonomy" id="153742"/>
    <lineage>
        <taxon>Eukaryota</taxon>
        <taxon>Viridiplantae</taxon>
        <taxon>Streptophyta</taxon>
        <taxon>Embryophyta</taxon>
        <taxon>Tracheophyta</taxon>
        <taxon>Spermatophyta</taxon>
        <taxon>Magnoliopsida</taxon>
        <taxon>eudicotyledons</taxon>
        <taxon>Gunneridae</taxon>
        <taxon>Pentapetalae</taxon>
        <taxon>asterids</taxon>
        <taxon>lamiids</taxon>
        <taxon>Gentianales</taxon>
        <taxon>Rubiaceae</taxon>
        <taxon>Cinchonoideae</taxon>
        <taxon>Cinchoneae</taxon>
        <taxon>Cinchona</taxon>
    </lineage>
</organism>
<dbReference type="Pfam" id="PF04146">
    <property type="entry name" value="YTH"/>
    <property type="match status" value="1"/>
</dbReference>
<dbReference type="EMBL" id="JBJUIK010000002">
    <property type="protein sequence ID" value="KAL3534091.1"/>
    <property type="molecule type" value="Genomic_DNA"/>
</dbReference>
<dbReference type="PANTHER" id="PTHR12357:SF99">
    <property type="entry name" value="YTH DOMAIN-CONTAINING PROTEIN ECT2-RELATED"/>
    <property type="match status" value="1"/>
</dbReference>
<name>A0ABD3ASC0_9GENT</name>
<proteinExistence type="inferred from homology"/>
<gene>
    <name evidence="4" type="ORF">ACH5RR_002552</name>
</gene>
<feature type="compositionally biased region" description="Polar residues" evidence="2">
    <location>
        <begin position="169"/>
        <end position="181"/>
    </location>
</feature>
<dbReference type="GO" id="GO:0003729">
    <property type="term" value="F:mRNA binding"/>
    <property type="evidence" value="ECO:0007669"/>
    <property type="project" value="UniProtKB-UniRule"/>
</dbReference>
<dbReference type="InterPro" id="IPR045168">
    <property type="entry name" value="YTH_prot"/>
</dbReference>
<dbReference type="PANTHER" id="PTHR12357">
    <property type="entry name" value="YTH YT521-B HOMOLOGY DOMAIN-CONTAINING"/>
    <property type="match status" value="1"/>
</dbReference>
<feature type="region of interest" description="Disordered" evidence="2">
    <location>
        <begin position="169"/>
        <end position="188"/>
    </location>
</feature>
<dbReference type="InterPro" id="IPR007275">
    <property type="entry name" value="YTH_domain"/>
</dbReference>
<evidence type="ECO:0000313" key="4">
    <source>
        <dbReference type="EMBL" id="KAL3534091.1"/>
    </source>
</evidence>
<comment type="function">
    <text evidence="1">Specifically recognizes and binds N6-methyladenosine (m6A)-containing RNAs, and regulates mRNA stability. M6A is a modification present at internal sites of mRNAs and some non-coding RNAs and plays a role in mRNA stability and processing.</text>
</comment>
<evidence type="ECO:0000256" key="1">
    <source>
        <dbReference type="RuleBase" id="RU369095"/>
    </source>
</evidence>
<dbReference type="AlphaFoldDB" id="A0ABD3ASC0"/>
<dbReference type="GO" id="GO:1990247">
    <property type="term" value="F:N6-methyladenosine-containing RNA reader activity"/>
    <property type="evidence" value="ECO:0007669"/>
    <property type="project" value="UniProtKB-UniRule"/>
</dbReference>
<feature type="domain" description="YTH" evidence="3">
    <location>
        <begin position="269"/>
        <end position="409"/>
    </location>
</feature>
<reference evidence="4 5" key="1">
    <citation type="submission" date="2024-11" db="EMBL/GenBank/DDBJ databases">
        <title>A near-complete genome assembly of Cinchona calisaya.</title>
        <authorList>
            <person name="Lian D.C."/>
            <person name="Zhao X.W."/>
            <person name="Wei L."/>
        </authorList>
    </citation>
    <scope>NUCLEOTIDE SEQUENCE [LARGE SCALE GENOMIC DNA]</scope>
    <source>
        <tissue evidence="4">Nenye</tissue>
    </source>
</reference>